<organism evidence="1">
    <name type="scientific">Myoviridae sp. ctNQV2</name>
    <dbReference type="NCBI Taxonomy" id="2827683"/>
    <lineage>
        <taxon>Viruses</taxon>
        <taxon>Duplodnaviria</taxon>
        <taxon>Heunggongvirae</taxon>
        <taxon>Uroviricota</taxon>
        <taxon>Caudoviricetes</taxon>
    </lineage>
</organism>
<sequence>MQKCWIDGSFKSEKDCWYCEGCDFYYYPNDGEIWTFAPYGLKYPQNYTIDQLHNMWIKSKKG</sequence>
<accession>A0A8S5RZP6</accession>
<dbReference type="EMBL" id="BK032510">
    <property type="protein sequence ID" value="DAF44144.1"/>
    <property type="molecule type" value="Genomic_DNA"/>
</dbReference>
<name>A0A8S5RZP6_9CAUD</name>
<evidence type="ECO:0000313" key="1">
    <source>
        <dbReference type="EMBL" id="DAF44144.1"/>
    </source>
</evidence>
<protein>
    <submittedName>
        <fullName evidence="1">Uncharacterized protein</fullName>
    </submittedName>
</protein>
<proteinExistence type="predicted"/>
<reference evidence="1" key="1">
    <citation type="journal article" date="2021" name="Proc. Natl. Acad. Sci. U.S.A.">
        <title>A Catalog of Tens of Thousands of Viruses from Human Metagenomes Reveals Hidden Associations with Chronic Diseases.</title>
        <authorList>
            <person name="Tisza M.J."/>
            <person name="Buck C.B."/>
        </authorList>
    </citation>
    <scope>NUCLEOTIDE SEQUENCE</scope>
    <source>
        <strain evidence="1">CtNQV2</strain>
    </source>
</reference>